<organism evidence="1 3">
    <name type="scientific">Pseudomonas syringae pv. actinidiae</name>
    <dbReference type="NCBI Taxonomy" id="103796"/>
    <lineage>
        <taxon>Bacteria</taxon>
        <taxon>Pseudomonadati</taxon>
        <taxon>Pseudomonadota</taxon>
        <taxon>Gammaproteobacteria</taxon>
        <taxon>Pseudomonadales</taxon>
        <taxon>Pseudomonadaceae</taxon>
        <taxon>Pseudomonas</taxon>
        <taxon>Pseudomonas syringae</taxon>
    </lineage>
</organism>
<evidence type="ECO:0000313" key="2">
    <source>
        <dbReference type="EMBL" id="GBH18321.1"/>
    </source>
</evidence>
<protein>
    <submittedName>
        <fullName evidence="1">NADH-FMN oxidoreductase RutF</fullName>
    </submittedName>
</protein>
<reference evidence="1 3" key="1">
    <citation type="submission" date="2018-04" db="EMBL/GenBank/DDBJ databases">
        <title>Draft genome sequence of Pseudomonas syringae pv. actinidiae biovar 1 strains isolated from kiwifruit in Kagawa prefecture.</title>
        <authorList>
            <person name="Tabuchi M."/>
            <person name="Saito M."/>
            <person name="Fujiwara S."/>
            <person name="Sasa N."/>
            <person name="Akimitsu K."/>
            <person name="Gomi K."/>
            <person name="Konishi-Sugita S."/>
            <person name="Hamano K."/>
            <person name="Kataoka I."/>
        </authorList>
    </citation>
    <scope>NUCLEOTIDE SEQUENCE [LARGE SCALE GENOMIC DNA]</scope>
    <source>
        <strain evidence="1 3">MAFF212206</strain>
    </source>
</reference>
<evidence type="ECO:0000313" key="3">
    <source>
        <dbReference type="Proteomes" id="UP000247480"/>
    </source>
</evidence>
<dbReference type="AlphaFoldDB" id="A0A2V0QAV4"/>
<dbReference type="Proteomes" id="UP000247480">
    <property type="component" value="Unassembled WGS sequence"/>
</dbReference>
<dbReference type="EMBL" id="BGJZ01000178">
    <property type="protein sequence ID" value="GBH10223.1"/>
    <property type="molecule type" value="Genomic_DNA"/>
</dbReference>
<accession>A0A2V0QAV4</accession>
<evidence type="ECO:0000313" key="4">
    <source>
        <dbReference type="Proteomes" id="UP000248291"/>
    </source>
</evidence>
<gene>
    <name evidence="1" type="ORF">KPSA1_03635</name>
    <name evidence="2" type="ORF">KPSA3_04302</name>
</gene>
<evidence type="ECO:0000313" key="1">
    <source>
        <dbReference type="EMBL" id="GBH10223.1"/>
    </source>
</evidence>
<reference evidence="2 4" key="2">
    <citation type="submission" date="2018-04" db="EMBL/GenBank/DDBJ databases">
        <title>Draft genome sequence of Pseudomonas syringae pv. actinidiae biovar 3 strains isolated from kiwifruit in Kagawa prefecture.</title>
        <authorList>
            <person name="Tabuchi M."/>
            <person name="Saito M."/>
            <person name="Fujiwara S."/>
            <person name="Sasa N."/>
            <person name="Akimitsu K."/>
            <person name="Gomi K."/>
            <person name="Konishi-Sugita S."/>
            <person name="Hamano K."/>
            <person name="Kataoka I."/>
        </authorList>
    </citation>
    <scope>NUCLEOTIDE SEQUENCE [LARGE SCALE GENOMIC DNA]</scope>
    <source>
        <strain evidence="2 4">MAFF212211</strain>
    </source>
</reference>
<name>A0A2V0QAV4_PSESF</name>
<comment type="caution">
    <text evidence="1">The sequence shown here is derived from an EMBL/GenBank/DDBJ whole genome shotgun (WGS) entry which is preliminary data.</text>
</comment>
<proteinExistence type="predicted"/>
<dbReference type="Proteomes" id="UP000248291">
    <property type="component" value="Unassembled WGS sequence"/>
</dbReference>
<sequence length="125" mass="14320">MRALQPRRLVECAEMDIFRPDINPSRWVQRTESSPVMNDGKIAKPTAAHCMLWKFEQPGTHFIFLQEADGFERGTPFQCSLYLPDKMLCTLASSASISILSNMIAGFEYCSHRQKQRLSGEYPLF</sequence>
<dbReference type="EMBL" id="BGKA01000154">
    <property type="protein sequence ID" value="GBH18321.1"/>
    <property type="molecule type" value="Genomic_DNA"/>
</dbReference>